<dbReference type="Gene3D" id="2.180.10.10">
    <property type="entry name" value="RHS repeat-associated core"/>
    <property type="match status" value="2"/>
</dbReference>
<dbReference type="PANTHER" id="PTHR32305">
    <property type="match status" value="1"/>
</dbReference>
<dbReference type="InterPro" id="IPR045351">
    <property type="entry name" value="DUF6531"/>
</dbReference>
<dbReference type="Pfam" id="PF14414">
    <property type="entry name" value="WHH"/>
    <property type="match status" value="1"/>
</dbReference>
<evidence type="ECO:0000313" key="6">
    <source>
        <dbReference type="EMBL" id="CED56788.1"/>
    </source>
</evidence>
<dbReference type="Gene3D" id="3.90.930.1">
    <property type="match status" value="1"/>
</dbReference>
<keyword evidence="1" id="KW-0677">Repeat</keyword>
<evidence type="ECO:0000259" key="3">
    <source>
        <dbReference type="Pfam" id="PF03527"/>
    </source>
</evidence>
<dbReference type="PATRIC" id="fig|80852.17.peg.2877"/>
<dbReference type="InterPro" id="IPR049802">
    <property type="entry name" value="RhsC-like_FIX"/>
</dbReference>
<proteinExistence type="predicted"/>
<organism evidence="6 7">
    <name type="scientific">Aliivibrio wodanis</name>
    <dbReference type="NCBI Taxonomy" id="80852"/>
    <lineage>
        <taxon>Bacteria</taxon>
        <taxon>Pseudomonadati</taxon>
        <taxon>Pseudomonadota</taxon>
        <taxon>Gammaproteobacteria</taxon>
        <taxon>Vibrionales</taxon>
        <taxon>Vibrionaceae</taxon>
        <taxon>Aliivibrio</taxon>
    </lineage>
</organism>
<feature type="region of interest" description="Disordered" evidence="2">
    <location>
        <begin position="406"/>
        <end position="432"/>
    </location>
</feature>
<dbReference type="CDD" id="cd20746">
    <property type="entry name" value="FIX_Ntox15_NUC_DUF4112_RhsA-like"/>
    <property type="match status" value="1"/>
</dbReference>
<feature type="domain" description="DUF6531" evidence="4">
    <location>
        <begin position="442"/>
        <end position="512"/>
    </location>
</feature>
<dbReference type="KEGG" id="awd:AWOD_II_0133"/>
<reference evidence="7" key="1">
    <citation type="submission" date="2014-09" db="EMBL/GenBank/DDBJ databases">
        <authorList>
            <person name="Hjerde E."/>
        </authorList>
    </citation>
    <scope>NUCLEOTIDE SEQUENCE [LARGE SCALE GENOMIC DNA]</scope>
    <source>
        <strain evidence="7">06/09/139</strain>
    </source>
</reference>
<evidence type="ECO:0000256" key="1">
    <source>
        <dbReference type="ARBA" id="ARBA00022737"/>
    </source>
</evidence>
<dbReference type="Pfam" id="PF25023">
    <property type="entry name" value="TEN_YD-shell"/>
    <property type="match status" value="1"/>
</dbReference>
<dbReference type="Proteomes" id="UP000032427">
    <property type="component" value="Chromosome 2"/>
</dbReference>
<evidence type="ECO:0000256" key="2">
    <source>
        <dbReference type="SAM" id="MobiDB-lite"/>
    </source>
</evidence>
<feature type="domain" description="RHS protein conserved region" evidence="3">
    <location>
        <begin position="1370"/>
        <end position="1405"/>
    </location>
</feature>
<dbReference type="InterPro" id="IPR031325">
    <property type="entry name" value="RHS_repeat"/>
</dbReference>
<dbReference type="HOGENOM" id="CLU_001218_1_2_6"/>
<dbReference type="STRING" id="80852.AWOD_II_0133"/>
<dbReference type="Pfam" id="PF05593">
    <property type="entry name" value="RHS_repeat"/>
    <property type="match status" value="1"/>
</dbReference>
<evidence type="ECO:0000259" key="5">
    <source>
        <dbReference type="Pfam" id="PF25023"/>
    </source>
</evidence>
<gene>
    <name evidence="6" type="ORF">AWOD_II_0133</name>
</gene>
<dbReference type="EMBL" id="LN554847">
    <property type="protein sequence ID" value="CED56788.1"/>
    <property type="molecule type" value="Genomic_DNA"/>
</dbReference>
<dbReference type="Pfam" id="PF03527">
    <property type="entry name" value="RHS"/>
    <property type="match status" value="1"/>
</dbReference>
<dbReference type="InterPro" id="IPR056823">
    <property type="entry name" value="TEN-like_YD-shell"/>
</dbReference>
<feature type="domain" description="Teneurin-like YD-shell" evidence="5">
    <location>
        <begin position="746"/>
        <end position="838"/>
    </location>
</feature>
<dbReference type="SUPFAM" id="SSF50960">
    <property type="entry name" value="TolB, C-terminal domain"/>
    <property type="match status" value="1"/>
</dbReference>
<accession>A0A090JZA1</accession>
<sequence>MSQNKHTELMSSAQAAELNFSTDNVKEGNCKECNCEVFVRCHYDDDSPIKEAPYTLIDSKKGETSGQTDENGLLKVINMPCGGYELLLGEGTDVYEPKDVLANNPALQTNPEYAAITGEYFALYTILNRKGYLTYDADDSDEDEVDVDGVGIMSMFGAAPDGYEKAYKRFWELHEEINDGPTSLKEAVNRTHCGLAGEVAGQAKDNEALILFCEVALGFVPVVGQAMDLYDLGSWGWKTYEGKNLDEWHWSEGALVALGFIPGLGDAGKKIGLTILDTLKKADPGVIQLAIKKIRSLSNGNVVKYLMGFGKEVKALAIKAKELIVKIIRGLVKVLNDAAKSGGWIIAMMKDKFLYFIKAMQSLENKMDESIAWMCGKVDEFMKMVATRIPGTTTKKNAAITPEKANVGKADPHRKQSEKGDGTLETCVGSGGKKTNETCEVGEPVDLLTGKAYETREDFVVSSRLPLVHERYYQSMGERETGLLGKLWRSNWDISLTVEGSIVTFIDKDYSIAFFEAPYQGSPTRSELMPQWRLHRGEHGNLFLKNKNGLEYHFEYAVGTTLRLTKQQDAYGNATQFVYDRGCLKWVVLCDGRLIQVETQRNRIQALTLCEADKTPTVVLARYSYDKNGFLQSVRADAGRSFDYQYRKEGYLTRWNDLSQTWVEHDYDDKGRTIATRCSGGYWDDGITYDDENRIHYYHTAFGGTQALHLDDQNRPLQMVDEFGNPTKSVWQDDLLISQENVLGETLQYTYDDWGNITSAIEPDGAEHAYEYNEQGWLLCYTNPMGAVYSYEYNTCGDVTVITDPEARQTQISYTEFGQRASVTGPDGSTTHYSYYNNGLLARVEPPVGYGMDLFYDKQGRLIKRVTDNKQVREWVYEKSSKQPCRIQYEDGTYAHFEYDIEGNLTKATDALGNSQHFNYGPFDKLSKVVDPLGAVTQYHYNAEAEFAGVTNTHGQKWYYDFDKGGRVAAEHHYDARVDHYQYDAAGRLNRHIKPDGVQHSHRYDPSGKLLETVTLDHNEQQLGKAWYEYDAASRLTYTENGDAWVSFAYSQSGLLLEENLNGTPIVHEYDEHGRRIGSSGSKTARQYQWTKHQLQQLSVGEHTPLQFAYHPCGQEQTRATEQGFSLHHQWSDTGLLLEQQLGTHGDSLRQYQYDALDRLVGIDDAKRGQSRFSLNANGQVQAERQQKRWESQQRFVHLFGYDSELNLNQQGFATEYGDSDSNVVSLDDARVKRQSRQYDKAGRVLDTGRFRYHYDRCGRVIEKTEYKDGYRPKTTRFVWNGDDRLTHIELPDGGRYRYRYDPLGRRVAKECLSTQRITEYMWDGANIVQHSQKSADGSVIQAIEYLYEPESFRPLAQVTHKANQASQLHYIVTDHAGTPQELCSENGEVVWQGEQALWGHYQQQNALPNHGFRENAHNDGLYCDLRYQGQIEDRESGLYYNVNRYYDADSGQYLSPDPIGFAGGLRPQAYVFNPLDWVDPLGLSRYPGVDFSNSDALYSGTNNQKNIVQIQLQGTRSRDFTQANRAAGFSSTPKGYTWHHANDFNPIGGTSTMQLVQRSAHEETYPHSGSASQFSKEFGVKYDTPEAVFVSEEKGWLKGRTPKKSCG</sequence>
<protein>
    <submittedName>
        <fullName evidence="6">RHS protein</fullName>
    </submittedName>
</protein>
<dbReference type="InterPro" id="IPR032869">
    <property type="entry name" value="WHH_dom_containing"/>
</dbReference>
<dbReference type="Pfam" id="PF20148">
    <property type="entry name" value="DUF6531"/>
    <property type="match status" value="1"/>
</dbReference>
<dbReference type="NCBIfam" id="TIGR03696">
    <property type="entry name" value="Rhs_assc_core"/>
    <property type="match status" value="1"/>
</dbReference>
<dbReference type="InterPro" id="IPR050708">
    <property type="entry name" value="T6SS_VgrG/RHS"/>
</dbReference>
<dbReference type="InterPro" id="IPR001826">
    <property type="entry name" value="RHS"/>
</dbReference>
<feature type="compositionally biased region" description="Basic and acidic residues" evidence="2">
    <location>
        <begin position="410"/>
        <end position="422"/>
    </location>
</feature>
<dbReference type="InterPro" id="IPR022385">
    <property type="entry name" value="Rhs_assc_core"/>
</dbReference>
<dbReference type="InterPro" id="IPR006530">
    <property type="entry name" value="YD"/>
</dbReference>
<keyword evidence="7" id="KW-1185">Reference proteome</keyword>
<evidence type="ECO:0000313" key="7">
    <source>
        <dbReference type="Proteomes" id="UP000032427"/>
    </source>
</evidence>
<dbReference type="PANTHER" id="PTHR32305:SF15">
    <property type="entry name" value="PROTEIN RHSA-RELATED"/>
    <property type="match status" value="1"/>
</dbReference>
<dbReference type="NCBIfam" id="TIGR01643">
    <property type="entry name" value="YD_repeat_2x"/>
    <property type="match status" value="5"/>
</dbReference>
<evidence type="ECO:0000259" key="4">
    <source>
        <dbReference type="Pfam" id="PF20148"/>
    </source>
</evidence>
<name>A0A090JZA1_9GAMM</name>